<dbReference type="InterPro" id="IPR011990">
    <property type="entry name" value="TPR-like_helical_dom_sf"/>
</dbReference>
<keyword evidence="1" id="KW-0802">TPR repeat</keyword>
<dbReference type="EMBL" id="LESJ01000006">
    <property type="protein sequence ID" value="RBT67487.1"/>
    <property type="molecule type" value="Genomic_DNA"/>
</dbReference>
<dbReference type="SUPFAM" id="SSF48452">
    <property type="entry name" value="TPR-like"/>
    <property type="match status" value="1"/>
</dbReference>
<reference evidence="2 3" key="1">
    <citation type="submission" date="2015-06" db="EMBL/GenBank/DDBJ databases">
        <title>The Genome Sequence of Enterococcus hirae 88EA1.</title>
        <authorList>
            <consortium name="The Broad Institute Genomics Platform"/>
            <consortium name="The Broad Institute Genome Sequencing Center for Infectious Disease"/>
            <person name="Earl A.M."/>
            <person name="Van Tyne D."/>
            <person name="Lebreton F."/>
            <person name="Saavedra J.T."/>
            <person name="Gilmore M.S."/>
            <person name="Manson McGuire A."/>
            <person name="Clock S."/>
            <person name="Crupain M."/>
            <person name="Rangan U."/>
            <person name="Young S."/>
            <person name="Abouelleil A."/>
            <person name="Cao P."/>
            <person name="Chapman S.B."/>
            <person name="Griggs A."/>
            <person name="Priest M."/>
            <person name="Shea T."/>
            <person name="Wortman J."/>
            <person name="Nusbaum C."/>
            <person name="Birren B."/>
        </authorList>
    </citation>
    <scope>NUCLEOTIDE SEQUENCE [LARGE SCALE GENOMIC DNA]</scope>
    <source>
        <strain evidence="2 3">88EA1</strain>
    </source>
</reference>
<dbReference type="Proteomes" id="UP000253498">
    <property type="component" value="Unassembled WGS sequence"/>
</dbReference>
<dbReference type="InterPro" id="IPR019734">
    <property type="entry name" value="TPR_rpt"/>
</dbReference>
<evidence type="ECO:0000256" key="1">
    <source>
        <dbReference type="PROSITE-ProRule" id="PRU00339"/>
    </source>
</evidence>
<dbReference type="AlphaFoldDB" id="A0AB37I921"/>
<dbReference type="Pfam" id="PF13181">
    <property type="entry name" value="TPR_8"/>
    <property type="match status" value="1"/>
</dbReference>
<dbReference type="SMART" id="SM00028">
    <property type="entry name" value="TPR"/>
    <property type="match status" value="2"/>
</dbReference>
<proteinExistence type="predicted"/>
<accession>A0AB37I921</accession>
<dbReference type="Gene3D" id="1.25.40.10">
    <property type="entry name" value="Tetratricopeptide repeat domain"/>
    <property type="match status" value="1"/>
</dbReference>
<organism evidence="2 3">
    <name type="scientific">Enterococcus hirae</name>
    <dbReference type="NCBI Taxonomy" id="1354"/>
    <lineage>
        <taxon>Bacteria</taxon>
        <taxon>Bacillati</taxon>
        <taxon>Bacillota</taxon>
        <taxon>Bacilli</taxon>
        <taxon>Lactobacillales</taxon>
        <taxon>Enterococcaceae</taxon>
        <taxon>Enterococcus</taxon>
    </lineage>
</organism>
<protein>
    <recommendedName>
        <fullName evidence="4">Tetratricopeptide repeat protein</fullName>
    </recommendedName>
</protein>
<comment type="caution">
    <text evidence="2">The sequence shown here is derived from an EMBL/GenBank/DDBJ whole genome shotgun (WGS) entry which is preliminary data.</text>
</comment>
<gene>
    <name evidence="2" type="ORF">EB03_02254</name>
</gene>
<evidence type="ECO:0008006" key="4">
    <source>
        <dbReference type="Google" id="ProtNLM"/>
    </source>
</evidence>
<dbReference type="PROSITE" id="PS50005">
    <property type="entry name" value="TPR"/>
    <property type="match status" value="1"/>
</dbReference>
<name>A0AB37I921_ENTHR</name>
<sequence length="262" mass="31141">MKFFTNLQSHKKQLEKFYIKKKYEKIPVLPNEEECKRILAEFETFPSVIVPKENMKKLNNGLLPGHIIILWWVNNPRTNKKNIPLYFLYEYGIDFNKQFDFLVSKNYVIGKWIISELGRKTIEKYEYIIRNHKALKTIDENGNIKYSYQDKKRTQVKGKIIPFKSTGDFVEDQHVGYSYEQNKDYPNAIKAYESALKLALKDKMFSNCPPPNIFTRLAIIYRKQKDYSSEIKVLNQALMYHPSSEDFQKRLEKAKLLNTKKD</sequence>
<feature type="repeat" description="TPR" evidence="1">
    <location>
        <begin position="211"/>
        <end position="244"/>
    </location>
</feature>
<evidence type="ECO:0000313" key="2">
    <source>
        <dbReference type="EMBL" id="RBT67487.1"/>
    </source>
</evidence>
<dbReference type="RefSeq" id="WP_113792625.1">
    <property type="nucleotide sequence ID" value="NZ_JBFCRC010000012.1"/>
</dbReference>
<evidence type="ECO:0000313" key="3">
    <source>
        <dbReference type="Proteomes" id="UP000253498"/>
    </source>
</evidence>